<proteinExistence type="predicted"/>
<gene>
    <name evidence="2" type="ORF">GEV01_26115</name>
</gene>
<dbReference type="AlphaFoldDB" id="A0A843SLU0"/>
<accession>A0A843SLU0</accession>
<keyword evidence="1" id="KW-0472">Membrane</keyword>
<organism evidence="2 3">
    <name type="scientific">Rugamonas rivuli</name>
    <dbReference type="NCBI Taxonomy" id="2743358"/>
    <lineage>
        <taxon>Bacteria</taxon>
        <taxon>Pseudomonadati</taxon>
        <taxon>Pseudomonadota</taxon>
        <taxon>Betaproteobacteria</taxon>
        <taxon>Burkholderiales</taxon>
        <taxon>Oxalobacteraceae</taxon>
        <taxon>Telluria group</taxon>
        <taxon>Rugamonas</taxon>
    </lineage>
</organism>
<evidence type="ECO:0008006" key="4">
    <source>
        <dbReference type="Google" id="ProtNLM"/>
    </source>
</evidence>
<name>A0A843SLU0_9BURK</name>
<evidence type="ECO:0000256" key="1">
    <source>
        <dbReference type="SAM" id="Phobius"/>
    </source>
</evidence>
<feature type="transmembrane region" description="Helical" evidence="1">
    <location>
        <begin position="12"/>
        <end position="40"/>
    </location>
</feature>
<keyword evidence="3" id="KW-1185">Reference proteome</keyword>
<keyword evidence="1" id="KW-0812">Transmembrane</keyword>
<reference evidence="2 3" key="1">
    <citation type="submission" date="2019-10" db="EMBL/GenBank/DDBJ databases">
        <title>Two novel species isolated from a subtropical stream in China.</title>
        <authorList>
            <person name="Lu H."/>
        </authorList>
    </citation>
    <scope>NUCLEOTIDE SEQUENCE [LARGE SCALE GENOMIC DNA]</scope>
    <source>
        <strain evidence="2 3">FT103W</strain>
    </source>
</reference>
<dbReference type="EMBL" id="WHUF01000008">
    <property type="protein sequence ID" value="MQA23000.1"/>
    <property type="molecule type" value="Genomic_DNA"/>
</dbReference>
<dbReference type="Proteomes" id="UP000444318">
    <property type="component" value="Unassembled WGS sequence"/>
</dbReference>
<evidence type="ECO:0000313" key="2">
    <source>
        <dbReference type="EMBL" id="MQA23000.1"/>
    </source>
</evidence>
<feature type="transmembrane region" description="Helical" evidence="1">
    <location>
        <begin position="187"/>
        <end position="207"/>
    </location>
</feature>
<sequence length="224" mass="23091">MASHELGDGYASGVSWGAVFAGAAAAAALSFILLILGMGLGLSSVSPYQYNATPLGNATVAWIAFVQLAASGIGGYMAGRLRIKWASVHGDEVHFRDTAHGLLAWAVSTLIMVAVLAGGTRAALSGAIDSGAIDAQRSEINRMLIADVPAGKLSAEERSNLAQLIAKRTGVTPADAEEARKAAAHSALWMFVALLLGAFVASLSATLGGRHRDHARVIVRTTTI</sequence>
<feature type="transmembrane region" description="Helical" evidence="1">
    <location>
        <begin position="99"/>
        <end position="117"/>
    </location>
</feature>
<protein>
    <recommendedName>
        <fullName evidence="4">Transmembrane protein</fullName>
    </recommendedName>
</protein>
<evidence type="ECO:0000313" key="3">
    <source>
        <dbReference type="Proteomes" id="UP000444318"/>
    </source>
</evidence>
<comment type="caution">
    <text evidence="2">The sequence shown here is derived from an EMBL/GenBank/DDBJ whole genome shotgun (WGS) entry which is preliminary data.</text>
</comment>
<keyword evidence="1" id="KW-1133">Transmembrane helix</keyword>
<feature type="transmembrane region" description="Helical" evidence="1">
    <location>
        <begin position="60"/>
        <end position="78"/>
    </location>
</feature>